<dbReference type="InParanoid" id="D1C9X6"/>
<dbReference type="HOGENOM" id="CLU_1648603_0_0_0"/>
<keyword evidence="1" id="KW-0472">Membrane</keyword>
<accession>D1C9X6</accession>
<dbReference type="RefSeq" id="WP_012873654.1">
    <property type="nucleotide sequence ID" value="NC_013524.1"/>
</dbReference>
<protein>
    <submittedName>
        <fullName evidence="2">Uncharacterized protein</fullName>
    </submittedName>
</protein>
<keyword evidence="3" id="KW-1185">Reference proteome</keyword>
<dbReference type="Proteomes" id="UP000002027">
    <property type="component" value="Chromosome 2"/>
</dbReference>
<proteinExistence type="predicted"/>
<feature type="transmembrane region" description="Helical" evidence="1">
    <location>
        <begin position="132"/>
        <end position="155"/>
    </location>
</feature>
<dbReference type="OrthoDB" id="161967at2"/>
<reference evidence="3" key="1">
    <citation type="submission" date="2009-11" db="EMBL/GenBank/DDBJ databases">
        <title>The complete chromosome 2 of Sphaerobacter thermophilus DSM 20745.</title>
        <authorList>
            <person name="Lucas S."/>
            <person name="Copeland A."/>
            <person name="Lapidus A."/>
            <person name="Glavina del Rio T."/>
            <person name="Dalin E."/>
            <person name="Tice H."/>
            <person name="Bruce D."/>
            <person name="Goodwin L."/>
            <person name="Pitluck S."/>
            <person name="Kyrpides N."/>
            <person name="Mavromatis K."/>
            <person name="Ivanova N."/>
            <person name="Mikhailova N."/>
            <person name="LaButti K.M."/>
            <person name="Clum A."/>
            <person name="Sun H.I."/>
            <person name="Brettin T."/>
            <person name="Detter J.C."/>
            <person name="Han C."/>
            <person name="Larimer F."/>
            <person name="Land M."/>
            <person name="Hauser L."/>
            <person name="Markowitz V."/>
            <person name="Cheng J.F."/>
            <person name="Hugenholtz P."/>
            <person name="Woyke T."/>
            <person name="Wu D."/>
            <person name="Steenblock K."/>
            <person name="Schneider S."/>
            <person name="Pukall R."/>
            <person name="Goeker M."/>
            <person name="Klenk H.P."/>
            <person name="Eisen J.A."/>
        </authorList>
    </citation>
    <scope>NUCLEOTIDE SEQUENCE [LARGE SCALE GENOMIC DNA]</scope>
    <source>
        <strain evidence="3">ATCC 49802 / DSM 20745 / S 6022</strain>
    </source>
</reference>
<reference evidence="2 3" key="2">
    <citation type="journal article" date="2010" name="Stand. Genomic Sci.">
        <title>Complete genome sequence of Desulfohalobium retbaense type strain (HR(100)).</title>
        <authorList>
            <person name="Spring S."/>
            <person name="Nolan M."/>
            <person name="Lapidus A."/>
            <person name="Glavina Del Rio T."/>
            <person name="Copeland A."/>
            <person name="Tice H."/>
            <person name="Cheng J.F."/>
            <person name="Lucas S."/>
            <person name="Land M."/>
            <person name="Chen F."/>
            <person name="Bruce D."/>
            <person name="Goodwin L."/>
            <person name="Pitluck S."/>
            <person name="Ivanova N."/>
            <person name="Mavromatis K."/>
            <person name="Mikhailova N."/>
            <person name="Pati A."/>
            <person name="Chen A."/>
            <person name="Palaniappan K."/>
            <person name="Hauser L."/>
            <person name="Chang Y.J."/>
            <person name="Jeffries C.D."/>
            <person name="Munk C."/>
            <person name="Kiss H."/>
            <person name="Chain P."/>
            <person name="Han C."/>
            <person name="Brettin T."/>
            <person name="Detter J.C."/>
            <person name="Schuler E."/>
            <person name="Goker M."/>
            <person name="Rohde M."/>
            <person name="Bristow J."/>
            <person name="Eisen J.A."/>
            <person name="Markowitz V."/>
            <person name="Hugenholtz P."/>
            <person name="Kyrpides N.C."/>
            <person name="Klenk H.P."/>
        </authorList>
    </citation>
    <scope>NUCLEOTIDE SEQUENCE [LARGE SCALE GENOMIC DNA]</scope>
    <source>
        <strain evidence="3">ATCC 49802 / DSM 20745 / S 6022</strain>
    </source>
</reference>
<dbReference type="KEGG" id="sti:Sthe_3219"/>
<evidence type="ECO:0000313" key="3">
    <source>
        <dbReference type="Proteomes" id="UP000002027"/>
    </source>
</evidence>
<dbReference type="eggNOG" id="ENOG5031RP4">
    <property type="taxonomic scope" value="Bacteria"/>
</dbReference>
<name>D1C9X6_SPHTD</name>
<keyword evidence="1" id="KW-1133">Transmembrane helix</keyword>
<dbReference type="AlphaFoldDB" id="D1C9X6"/>
<keyword evidence="1" id="KW-0812">Transmembrane</keyword>
<dbReference type="STRING" id="479434.Sthe_3219"/>
<sequence>MNLRAVMLWGFAGTTVLTTILRGAAAIGRTRVDLPLILGLMVTPNRDRAKIYGFLMHLVNGWLFALVYAATFQYFQRATWWLGAAIGAVHALFVLVVGLPALPGLHPRMASDARGPEPTLELEPPGFLASNYGHQTAIVTFLAHLAFGAMLGTFYRLRR</sequence>
<feature type="transmembrane region" description="Helical" evidence="1">
    <location>
        <begin position="80"/>
        <end position="102"/>
    </location>
</feature>
<evidence type="ECO:0000256" key="1">
    <source>
        <dbReference type="SAM" id="Phobius"/>
    </source>
</evidence>
<organism evidence="2 3">
    <name type="scientific">Sphaerobacter thermophilus (strain ATCC 49802 / DSM 20745 / KCCM 41009 / NCIMB 13125 / S 6022)</name>
    <dbReference type="NCBI Taxonomy" id="479434"/>
    <lineage>
        <taxon>Bacteria</taxon>
        <taxon>Pseudomonadati</taxon>
        <taxon>Thermomicrobiota</taxon>
        <taxon>Thermomicrobia</taxon>
        <taxon>Sphaerobacterales</taxon>
        <taxon>Sphaerobacterineae</taxon>
        <taxon>Sphaerobacteraceae</taxon>
        <taxon>Sphaerobacter</taxon>
    </lineage>
</organism>
<evidence type="ECO:0000313" key="2">
    <source>
        <dbReference type="EMBL" id="ACZ40619.1"/>
    </source>
</evidence>
<dbReference type="EMBL" id="CP001824">
    <property type="protein sequence ID" value="ACZ40619.1"/>
    <property type="molecule type" value="Genomic_DNA"/>
</dbReference>
<feature type="transmembrane region" description="Helical" evidence="1">
    <location>
        <begin position="50"/>
        <end position="68"/>
    </location>
</feature>
<gene>
    <name evidence="2" type="ordered locus">Sthe_3219</name>
</gene>